<dbReference type="InterPro" id="IPR052947">
    <property type="entry name" value="T6SS_Hcp1_domain"/>
</dbReference>
<proteinExistence type="predicted"/>
<dbReference type="Proteomes" id="UP000028653">
    <property type="component" value="Unassembled WGS sequence"/>
</dbReference>
<evidence type="ECO:0000313" key="2">
    <source>
        <dbReference type="Proteomes" id="UP000028653"/>
    </source>
</evidence>
<dbReference type="NCBIfam" id="TIGR03344">
    <property type="entry name" value="VI_effect_Hcp1"/>
    <property type="match status" value="1"/>
</dbReference>
<dbReference type="SUPFAM" id="SSF141452">
    <property type="entry name" value="Hcp1-like"/>
    <property type="match status" value="1"/>
</dbReference>
<organism evidence="1 2">
    <name type="scientific">Buttiauxella agrestis ATCC 33320</name>
    <dbReference type="NCBI Taxonomy" id="1006004"/>
    <lineage>
        <taxon>Bacteria</taxon>
        <taxon>Pseudomonadati</taxon>
        <taxon>Pseudomonadota</taxon>
        <taxon>Gammaproteobacteria</taxon>
        <taxon>Enterobacterales</taxon>
        <taxon>Enterobacteriaceae</taxon>
        <taxon>Buttiauxella</taxon>
    </lineage>
</organism>
<dbReference type="InterPro" id="IPR008514">
    <property type="entry name" value="T6SS_Hcp"/>
</dbReference>
<reference evidence="1 2" key="1">
    <citation type="submission" date="2014-05" db="EMBL/GenBank/DDBJ databases">
        <title>ATOL: Assembling a taxonomically balanced genome-scale reconstruction of the evolutionary history of the Enterobacteriaceae.</title>
        <authorList>
            <person name="Plunkett G.III."/>
            <person name="Neeno-Eckwall E.C."/>
            <person name="Glasner J.D."/>
            <person name="Perna N.T."/>
        </authorList>
    </citation>
    <scope>NUCLEOTIDE SEQUENCE [LARGE SCALE GENOMIC DNA]</scope>
    <source>
        <strain evidence="1 2">ATCC 33320</strain>
    </source>
</reference>
<dbReference type="OrthoDB" id="5674026at2"/>
<dbReference type="RefSeq" id="WP_034499248.1">
    <property type="nucleotide sequence ID" value="NZ_JMPI01000068.1"/>
</dbReference>
<name>A0A085G097_9ENTR</name>
<accession>A0A085G097</accession>
<protein>
    <submittedName>
        <fullName evidence="1">Putative cytoplasmic protein</fullName>
    </submittedName>
</protein>
<dbReference type="Gene3D" id="2.30.110.20">
    <property type="entry name" value="Hcp1-like"/>
    <property type="match status" value="1"/>
</dbReference>
<dbReference type="STRING" id="1006004.GBAG_3875"/>
<gene>
    <name evidence="1" type="ORF">GBAG_3875</name>
</gene>
<dbReference type="Pfam" id="PF05638">
    <property type="entry name" value="T6SS_HCP"/>
    <property type="match status" value="1"/>
</dbReference>
<dbReference type="PANTHER" id="PTHR34319">
    <property type="entry name" value="MAJOR EXPORTED PROTEIN"/>
    <property type="match status" value="1"/>
</dbReference>
<dbReference type="AlphaFoldDB" id="A0A085G097"/>
<keyword evidence="2" id="KW-1185">Reference proteome</keyword>
<dbReference type="EMBL" id="JMPI01000068">
    <property type="protein sequence ID" value="KFC77142.1"/>
    <property type="molecule type" value="Genomic_DNA"/>
</dbReference>
<dbReference type="eggNOG" id="COG3157">
    <property type="taxonomic scope" value="Bacteria"/>
</dbReference>
<dbReference type="InterPro" id="IPR036624">
    <property type="entry name" value="Hcp1-lik_sf"/>
</dbReference>
<sequence length="162" mass="18429">MAVPAYLWLYDATGALIVGDCNVLDRTGAIELQSFNHGVHVPFDGNSGSLAGTRVHDLLSFTKEFDKATPYLYRATAQCEKLQKAIIKWYRINDAGIEEEFMHMMMEGIRVIGVTPVMHNFKSSNQPSNPTESISLGYQRITWKYLDGNIQYTDEWNNRVVY</sequence>
<evidence type="ECO:0000313" key="1">
    <source>
        <dbReference type="EMBL" id="KFC77142.1"/>
    </source>
</evidence>
<dbReference type="PANTHER" id="PTHR34319:SF6">
    <property type="entry name" value="MAJOR EXPORTED PROTEIN"/>
    <property type="match status" value="1"/>
</dbReference>
<comment type="caution">
    <text evidence="1">The sequence shown here is derived from an EMBL/GenBank/DDBJ whole genome shotgun (WGS) entry which is preliminary data.</text>
</comment>